<protein>
    <recommendedName>
        <fullName evidence="4">Lipoprotein</fullName>
    </recommendedName>
</protein>
<evidence type="ECO:0000313" key="3">
    <source>
        <dbReference type="Proteomes" id="UP000766336"/>
    </source>
</evidence>
<sequence>MKRLTAIAALAGATLLAGCVQPQPYVQPVMVAPMAPARVCDTSFRVVNNSSYIVNQLYFSHSSLGSWGADQLGASMLYPGRYVNYRASNPGAYDFRVVWNNGRAAEIRGVNLCVASQITVTNAGLRAN</sequence>
<feature type="signal peptide" evidence="1">
    <location>
        <begin position="1"/>
        <end position="22"/>
    </location>
</feature>
<accession>A0ABS5Q9J1</accession>
<reference evidence="2 3" key="1">
    <citation type="submission" date="2021-05" db="EMBL/GenBank/DDBJ databases">
        <title>Roseococcus sp. XZZS9, whole genome shotgun sequencing project.</title>
        <authorList>
            <person name="Zhao G."/>
            <person name="Shen L."/>
        </authorList>
    </citation>
    <scope>NUCLEOTIDE SEQUENCE [LARGE SCALE GENOMIC DNA]</scope>
    <source>
        <strain evidence="2 3">XZZS9</strain>
    </source>
</reference>
<dbReference type="Proteomes" id="UP000766336">
    <property type="component" value="Unassembled WGS sequence"/>
</dbReference>
<gene>
    <name evidence="2" type="ORF">KHU32_02930</name>
</gene>
<keyword evidence="3" id="KW-1185">Reference proteome</keyword>
<keyword evidence="1" id="KW-0732">Signal</keyword>
<comment type="caution">
    <text evidence="2">The sequence shown here is derived from an EMBL/GenBank/DDBJ whole genome shotgun (WGS) entry which is preliminary data.</text>
</comment>
<feature type="chain" id="PRO_5046622050" description="Lipoprotein" evidence="1">
    <location>
        <begin position="23"/>
        <end position="128"/>
    </location>
</feature>
<dbReference type="EMBL" id="JAHCDA010000001">
    <property type="protein sequence ID" value="MBS7809876.1"/>
    <property type="molecule type" value="Genomic_DNA"/>
</dbReference>
<organism evidence="2 3">
    <name type="scientific">Roseococcus pinisoli</name>
    <dbReference type="NCBI Taxonomy" id="2835040"/>
    <lineage>
        <taxon>Bacteria</taxon>
        <taxon>Pseudomonadati</taxon>
        <taxon>Pseudomonadota</taxon>
        <taxon>Alphaproteobacteria</taxon>
        <taxon>Acetobacterales</taxon>
        <taxon>Roseomonadaceae</taxon>
        <taxon>Roseococcus</taxon>
    </lineage>
</organism>
<dbReference type="PROSITE" id="PS51257">
    <property type="entry name" value="PROKAR_LIPOPROTEIN"/>
    <property type="match status" value="1"/>
</dbReference>
<evidence type="ECO:0000256" key="1">
    <source>
        <dbReference type="SAM" id="SignalP"/>
    </source>
</evidence>
<evidence type="ECO:0000313" key="2">
    <source>
        <dbReference type="EMBL" id="MBS7809876.1"/>
    </source>
</evidence>
<evidence type="ECO:0008006" key="4">
    <source>
        <dbReference type="Google" id="ProtNLM"/>
    </source>
</evidence>
<dbReference type="RefSeq" id="WP_213668533.1">
    <property type="nucleotide sequence ID" value="NZ_JAHCDA010000001.1"/>
</dbReference>
<proteinExistence type="predicted"/>
<name>A0ABS5Q9J1_9PROT</name>